<evidence type="ECO:0000313" key="1">
    <source>
        <dbReference type="EMBL" id="WWD17857.1"/>
    </source>
</evidence>
<dbReference type="OrthoDB" id="2560253at2759"/>
<sequence length="163" mass="17691">MFAARSSLLLIFTALLSFLPLTLASAVSQYHLDVTSQPSSCFVECHERLVVTMNLPGKGANSVNWIKENCQYDGWVNLMSLCLPMICNSPPSIAYAIEYGESFCSRAGAKNVVIPIPESYMESINGTYFKSEQYLESGANIKITTSATIVATLVGVAFLGICL</sequence>
<gene>
    <name evidence="1" type="ORF">CI109_102301</name>
</gene>
<dbReference type="RefSeq" id="XP_031857459.1">
    <property type="nucleotide sequence ID" value="XM_032008250.1"/>
</dbReference>
<proteinExistence type="predicted"/>
<reference evidence="1" key="1">
    <citation type="submission" date="2017-08" db="EMBL/GenBank/DDBJ databases">
        <authorList>
            <person name="Cuomo C."/>
            <person name="Billmyre B."/>
            <person name="Heitman J."/>
        </authorList>
    </citation>
    <scope>NUCLEOTIDE SEQUENCE</scope>
    <source>
        <strain evidence="1">CBS 12478</strain>
    </source>
</reference>
<accession>A0A5M6BQY9</accession>
<dbReference type="EMBL" id="CP144054">
    <property type="protein sequence ID" value="WWD17857.1"/>
    <property type="molecule type" value="Genomic_DNA"/>
</dbReference>
<evidence type="ECO:0000313" key="2">
    <source>
        <dbReference type="Proteomes" id="UP000322225"/>
    </source>
</evidence>
<protein>
    <submittedName>
        <fullName evidence="1">Uncharacterized protein</fullName>
    </submittedName>
</protein>
<dbReference type="Proteomes" id="UP000322225">
    <property type="component" value="Chromosome 4"/>
</dbReference>
<name>A0A5M6BQY9_9TREE</name>
<reference evidence="1" key="2">
    <citation type="submission" date="2024-01" db="EMBL/GenBank/DDBJ databases">
        <title>Comparative genomics of Cryptococcus and Kwoniella reveals pathogenesis evolution and contrasting modes of karyotype evolution via chromosome fusion or intercentromeric recombination.</title>
        <authorList>
            <person name="Coelho M.A."/>
            <person name="David-Palma M."/>
            <person name="Shea T."/>
            <person name="Bowers K."/>
            <person name="McGinley-Smith S."/>
            <person name="Mohammad A.W."/>
            <person name="Gnirke A."/>
            <person name="Yurkov A.M."/>
            <person name="Nowrousian M."/>
            <person name="Sun S."/>
            <person name="Cuomo C.A."/>
            <person name="Heitman J."/>
        </authorList>
    </citation>
    <scope>NUCLEOTIDE SEQUENCE</scope>
    <source>
        <strain evidence="1">CBS 12478</strain>
    </source>
</reference>
<dbReference type="KEGG" id="ksn:43592422"/>
<organism evidence="1 2">
    <name type="scientific">Kwoniella shandongensis</name>
    <dbReference type="NCBI Taxonomy" id="1734106"/>
    <lineage>
        <taxon>Eukaryota</taxon>
        <taxon>Fungi</taxon>
        <taxon>Dikarya</taxon>
        <taxon>Basidiomycota</taxon>
        <taxon>Agaricomycotina</taxon>
        <taxon>Tremellomycetes</taxon>
        <taxon>Tremellales</taxon>
        <taxon>Cryptococcaceae</taxon>
        <taxon>Kwoniella</taxon>
    </lineage>
</organism>
<dbReference type="AlphaFoldDB" id="A0A5M6BQY9"/>
<keyword evidence="2" id="KW-1185">Reference proteome</keyword>
<dbReference type="GeneID" id="43592422"/>